<dbReference type="EMBL" id="CAJOBA010052868">
    <property type="protein sequence ID" value="CAF4259357.1"/>
    <property type="molecule type" value="Genomic_DNA"/>
</dbReference>
<proteinExistence type="predicted"/>
<sequence>SIQQQETLFEEKMKNAFEKQQKQFDVKQQMLEKEIQNLHKQLSQFSLKKTERELADRKEKSELENHIILVKNKMDENDEKHDAVTQNLETELRALEHNQLIAMEEQNCSFKEKQHMIDRKIIENEEKYHNDLGILKIEIKHLNYKQAINFNNLSDPKIPDGYNGFNWQGIMCMEKSYATKYHYSNAGYIKGFIYGNYMSYARDLSITLVDQSSKSSFYVYSFEASSIENYSLQLTIQGFRSDIPVYTQTVTLKYAQSQIFELNWSDIDQLQFHPYDGTPISSYSNDSQRFALNCLTVATD</sequence>
<reference evidence="1" key="1">
    <citation type="submission" date="2021-02" db="EMBL/GenBank/DDBJ databases">
        <authorList>
            <person name="Nowell W R."/>
        </authorList>
    </citation>
    <scope>NUCLEOTIDE SEQUENCE</scope>
</reference>
<dbReference type="Proteomes" id="UP000682733">
    <property type="component" value="Unassembled WGS sequence"/>
</dbReference>
<organism evidence="1 3">
    <name type="scientific">Didymodactylos carnosus</name>
    <dbReference type="NCBI Taxonomy" id="1234261"/>
    <lineage>
        <taxon>Eukaryota</taxon>
        <taxon>Metazoa</taxon>
        <taxon>Spiralia</taxon>
        <taxon>Gnathifera</taxon>
        <taxon>Rotifera</taxon>
        <taxon>Eurotatoria</taxon>
        <taxon>Bdelloidea</taxon>
        <taxon>Philodinida</taxon>
        <taxon>Philodinidae</taxon>
        <taxon>Didymodactylos</taxon>
    </lineage>
</organism>
<dbReference type="EMBL" id="CAJNOK010030985">
    <property type="protein sequence ID" value="CAF1466815.1"/>
    <property type="molecule type" value="Genomic_DNA"/>
</dbReference>
<name>A0A8S2FH25_9BILA</name>
<dbReference type="AlphaFoldDB" id="A0A8S2FH25"/>
<evidence type="ECO:0000313" key="3">
    <source>
        <dbReference type="Proteomes" id="UP000677228"/>
    </source>
</evidence>
<protein>
    <submittedName>
        <fullName evidence="1">Uncharacterized protein</fullName>
    </submittedName>
</protein>
<dbReference type="Proteomes" id="UP000677228">
    <property type="component" value="Unassembled WGS sequence"/>
</dbReference>
<gene>
    <name evidence="1" type="ORF">OVA965_LOCUS35491</name>
    <name evidence="2" type="ORF">TMI583_LOCUS36460</name>
</gene>
<feature type="non-terminal residue" evidence="1">
    <location>
        <position position="1"/>
    </location>
</feature>
<comment type="caution">
    <text evidence="1">The sequence shown here is derived from an EMBL/GenBank/DDBJ whole genome shotgun (WGS) entry which is preliminary data.</text>
</comment>
<evidence type="ECO:0000313" key="2">
    <source>
        <dbReference type="EMBL" id="CAF4259357.1"/>
    </source>
</evidence>
<evidence type="ECO:0000313" key="1">
    <source>
        <dbReference type="EMBL" id="CAF1466815.1"/>
    </source>
</evidence>
<accession>A0A8S2FH25</accession>